<feature type="signal peptide" evidence="1">
    <location>
        <begin position="1"/>
        <end position="15"/>
    </location>
</feature>
<dbReference type="EMBL" id="JAUIRO010000007">
    <property type="protein sequence ID" value="KAK0706732.1"/>
    <property type="molecule type" value="Genomic_DNA"/>
</dbReference>
<keyword evidence="3" id="KW-1185">Reference proteome</keyword>
<sequence>MFCSLLISLFPFVSPDWLQTPRDCLSSYISMQNRFGSELALVRSKKKSLFIFVDGGRPNNQPLSCFYFIYVSVMRLSLRGCGLWPTVYINDGFGSSWRLTPSICASLHRLVIRGVKTRLGFKGKAGGWACWCVCLSRAS</sequence>
<evidence type="ECO:0000256" key="1">
    <source>
        <dbReference type="SAM" id="SignalP"/>
    </source>
</evidence>
<dbReference type="AlphaFoldDB" id="A0AA40DMX8"/>
<dbReference type="RefSeq" id="XP_060291826.1">
    <property type="nucleotide sequence ID" value="XM_060435208.1"/>
</dbReference>
<proteinExistence type="predicted"/>
<evidence type="ECO:0008006" key="4">
    <source>
        <dbReference type="Google" id="ProtNLM"/>
    </source>
</evidence>
<feature type="chain" id="PRO_5041412338" description="Secreted protein" evidence="1">
    <location>
        <begin position="16"/>
        <end position="139"/>
    </location>
</feature>
<comment type="caution">
    <text evidence="2">The sequence shown here is derived from an EMBL/GenBank/DDBJ whole genome shotgun (WGS) entry which is preliminary data.</text>
</comment>
<name>A0AA40DMX8_9PEZI</name>
<evidence type="ECO:0000313" key="3">
    <source>
        <dbReference type="Proteomes" id="UP001172101"/>
    </source>
</evidence>
<gene>
    <name evidence="2" type="ORF">B0T26DRAFT_469841</name>
</gene>
<keyword evidence="1" id="KW-0732">Signal</keyword>
<dbReference type="GeneID" id="85318478"/>
<reference evidence="2" key="1">
    <citation type="submission" date="2023-06" db="EMBL/GenBank/DDBJ databases">
        <title>Genome-scale phylogeny and comparative genomics of the fungal order Sordariales.</title>
        <authorList>
            <consortium name="Lawrence Berkeley National Laboratory"/>
            <person name="Hensen N."/>
            <person name="Bonometti L."/>
            <person name="Westerberg I."/>
            <person name="Brannstrom I.O."/>
            <person name="Guillou S."/>
            <person name="Cros-Aarteil S."/>
            <person name="Calhoun S."/>
            <person name="Haridas S."/>
            <person name="Kuo A."/>
            <person name="Mondo S."/>
            <person name="Pangilinan J."/>
            <person name="Riley R."/>
            <person name="LaButti K."/>
            <person name="Andreopoulos B."/>
            <person name="Lipzen A."/>
            <person name="Chen C."/>
            <person name="Yanf M."/>
            <person name="Daum C."/>
            <person name="Ng V."/>
            <person name="Clum A."/>
            <person name="Steindorff A."/>
            <person name="Ohm R."/>
            <person name="Martin F."/>
            <person name="Silar P."/>
            <person name="Natvig D."/>
            <person name="Lalanne C."/>
            <person name="Gautier V."/>
            <person name="Ament-velasquez S.L."/>
            <person name="Kruys A."/>
            <person name="Hutchinson M.I."/>
            <person name="Powell A.J."/>
            <person name="Barry K."/>
            <person name="Miller A.N."/>
            <person name="Grigoriev I.V."/>
            <person name="Debuchy R."/>
            <person name="Gladieux P."/>
            <person name="Thoren M.H."/>
            <person name="Johannesson H."/>
        </authorList>
    </citation>
    <scope>NUCLEOTIDE SEQUENCE</scope>
    <source>
        <strain evidence="2">SMH2392-1A</strain>
    </source>
</reference>
<dbReference type="Proteomes" id="UP001172101">
    <property type="component" value="Unassembled WGS sequence"/>
</dbReference>
<accession>A0AA40DMX8</accession>
<evidence type="ECO:0000313" key="2">
    <source>
        <dbReference type="EMBL" id="KAK0706732.1"/>
    </source>
</evidence>
<organism evidence="2 3">
    <name type="scientific">Lasiosphaeria miniovina</name>
    <dbReference type="NCBI Taxonomy" id="1954250"/>
    <lineage>
        <taxon>Eukaryota</taxon>
        <taxon>Fungi</taxon>
        <taxon>Dikarya</taxon>
        <taxon>Ascomycota</taxon>
        <taxon>Pezizomycotina</taxon>
        <taxon>Sordariomycetes</taxon>
        <taxon>Sordariomycetidae</taxon>
        <taxon>Sordariales</taxon>
        <taxon>Lasiosphaeriaceae</taxon>
        <taxon>Lasiosphaeria</taxon>
    </lineage>
</organism>
<protein>
    <recommendedName>
        <fullName evidence="4">Secreted protein</fullName>
    </recommendedName>
</protein>